<comment type="caution">
    <text evidence="1">The sequence shown here is derived from an EMBL/GenBank/DDBJ whole genome shotgun (WGS) entry which is preliminary data.</text>
</comment>
<gene>
    <name evidence="1" type="ORF">CFP56_022282</name>
</gene>
<sequence>MVARLCETVGLNEVRSVRLNKVVRGASKAERVAGERKKETRKKKKVVAAAAAKPTWEPIAIRAKSTKHI</sequence>
<dbReference type="EMBL" id="PKMF04000348">
    <property type="protein sequence ID" value="KAK7836643.1"/>
    <property type="molecule type" value="Genomic_DNA"/>
</dbReference>
<evidence type="ECO:0000313" key="2">
    <source>
        <dbReference type="Proteomes" id="UP000237347"/>
    </source>
</evidence>
<organism evidence="1 2">
    <name type="scientific">Quercus suber</name>
    <name type="common">Cork oak</name>
    <dbReference type="NCBI Taxonomy" id="58331"/>
    <lineage>
        <taxon>Eukaryota</taxon>
        <taxon>Viridiplantae</taxon>
        <taxon>Streptophyta</taxon>
        <taxon>Embryophyta</taxon>
        <taxon>Tracheophyta</taxon>
        <taxon>Spermatophyta</taxon>
        <taxon>Magnoliopsida</taxon>
        <taxon>eudicotyledons</taxon>
        <taxon>Gunneridae</taxon>
        <taxon>Pentapetalae</taxon>
        <taxon>rosids</taxon>
        <taxon>fabids</taxon>
        <taxon>Fagales</taxon>
        <taxon>Fagaceae</taxon>
        <taxon>Quercus</taxon>
    </lineage>
</organism>
<protein>
    <submittedName>
        <fullName evidence="1">Uncharacterized protein</fullName>
    </submittedName>
</protein>
<keyword evidence="2" id="KW-1185">Reference proteome</keyword>
<accession>A0AAW0KBC5</accession>
<reference evidence="1 2" key="1">
    <citation type="journal article" date="2018" name="Sci. Data">
        <title>The draft genome sequence of cork oak.</title>
        <authorList>
            <person name="Ramos A.M."/>
            <person name="Usie A."/>
            <person name="Barbosa P."/>
            <person name="Barros P.M."/>
            <person name="Capote T."/>
            <person name="Chaves I."/>
            <person name="Simoes F."/>
            <person name="Abreu I."/>
            <person name="Carrasquinho I."/>
            <person name="Faro C."/>
            <person name="Guimaraes J.B."/>
            <person name="Mendonca D."/>
            <person name="Nobrega F."/>
            <person name="Rodrigues L."/>
            <person name="Saibo N.J.M."/>
            <person name="Varela M.C."/>
            <person name="Egas C."/>
            <person name="Matos J."/>
            <person name="Miguel C.M."/>
            <person name="Oliveira M.M."/>
            <person name="Ricardo C.P."/>
            <person name="Goncalves S."/>
        </authorList>
    </citation>
    <scope>NUCLEOTIDE SEQUENCE [LARGE SCALE GENOMIC DNA]</scope>
    <source>
        <strain evidence="2">cv. HL8</strain>
    </source>
</reference>
<dbReference type="Proteomes" id="UP000237347">
    <property type="component" value="Unassembled WGS sequence"/>
</dbReference>
<dbReference type="AlphaFoldDB" id="A0AAW0KBC5"/>
<proteinExistence type="predicted"/>
<evidence type="ECO:0000313" key="1">
    <source>
        <dbReference type="EMBL" id="KAK7836643.1"/>
    </source>
</evidence>
<name>A0AAW0KBC5_QUESU</name>